<name>A0AAV5TLC4_9BILA</name>
<comment type="caution">
    <text evidence="3">The sequence shown here is derived from an EMBL/GenBank/DDBJ whole genome shotgun (WGS) entry which is preliminary data.</text>
</comment>
<dbReference type="EMBL" id="BTSX01000004">
    <property type="protein sequence ID" value="GMS95157.1"/>
    <property type="molecule type" value="Genomic_DNA"/>
</dbReference>
<reference evidence="3" key="1">
    <citation type="submission" date="2023-10" db="EMBL/GenBank/DDBJ databases">
        <title>Genome assembly of Pristionchus species.</title>
        <authorList>
            <person name="Yoshida K."/>
            <person name="Sommer R.J."/>
        </authorList>
    </citation>
    <scope>NUCLEOTIDE SEQUENCE</scope>
    <source>
        <strain evidence="3">RS0144</strain>
    </source>
</reference>
<keyword evidence="4" id="KW-1185">Reference proteome</keyword>
<proteinExistence type="predicted"/>
<feature type="non-terminal residue" evidence="3">
    <location>
        <position position="1"/>
    </location>
</feature>
<dbReference type="Proteomes" id="UP001432027">
    <property type="component" value="Unassembled WGS sequence"/>
</dbReference>
<feature type="region of interest" description="Disordered" evidence="1">
    <location>
        <begin position="142"/>
        <end position="169"/>
    </location>
</feature>
<organism evidence="3 4">
    <name type="scientific">Pristionchus entomophagus</name>
    <dbReference type="NCBI Taxonomy" id="358040"/>
    <lineage>
        <taxon>Eukaryota</taxon>
        <taxon>Metazoa</taxon>
        <taxon>Ecdysozoa</taxon>
        <taxon>Nematoda</taxon>
        <taxon>Chromadorea</taxon>
        <taxon>Rhabditida</taxon>
        <taxon>Rhabditina</taxon>
        <taxon>Diplogasteromorpha</taxon>
        <taxon>Diplogasteroidea</taxon>
        <taxon>Neodiplogasteridae</taxon>
        <taxon>Pristionchus</taxon>
    </lineage>
</organism>
<evidence type="ECO:0000256" key="2">
    <source>
        <dbReference type="SAM" id="SignalP"/>
    </source>
</evidence>
<dbReference type="AlphaFoldDB" id="A0AAV5TLC4"/>
<evidence type="ECO:0000313" key="4">
    <source>
        <dbReference type="Proteomes" id="UP001432027"/>
    </source>
</evidence>
<keyword evidence="2" id="KW-0732">Signal</keyword>
<sequence length="195" mass="22712">FQMRCLLLLFLILSTGSTRHLRRPPTSINGVELPPLKCFVTSKKEIRVNHADSAHKDWRKSPLNYWDAMSHKIKTTISRTERRELPKENEEVKDWRPMKDPVTTRQQCNKDIGWCCVVENYEDVNYRFFRCGTSGECQKQLPYSDPNKGPARTDGNLVDENEEVDSMPFRDSEKNISMMLCVSSLRSPCQFRGHN</sequence>
<gene>
    <name evidence="3" type="ORF">PENTCL1PPCAC_17332</name>
</gene>
<protein>
    <submittedName>
        <fullName evidence="3">Uncharacterized protein</fullName>
    </submittedName>
</protein>
<accession>A0AAV5TLC4</accession>
<evidence type="ECO:0000256" key="1">
    <source>
        <dbReference type="SAM" id="MobiDB-lite"/>
    </source>
</evidence>
<evidence type="ECO:0000313" key="3">
    <source>
        <dbReference type="EMBL" id="GMS95157.1"/>
    </source>
</evidence>
<feature type="signal peptide" evidence="2">
    <location>
        <begin position="1"/>
        <end position="18"/>
    </location>
</feature>
<feature type="chain" id="PRO_5043775370" evidence="2">
    <location>
        <begin position="19"/>
        <end position="195"/>
    </location>
</feature>